<dbReference type="eggNOG" id="ENOG5032XQ4">
    <property type="taxonomic scope" value="Bacteria"/>
</dbReference>
<reference evidence="2 3" key="1">
    <citation type="submission" date="2017-06" db="EMBL/GenBank/DDBJ databases">
        <authorList>
            <consortium name="Pathogen Informatics"/>
        </authorList>
    </citation>
    <scope>NUCLEOTIDE SEQUENCE [LARGE SCALE GENOMIC DNA]</scope>
    <source>
        <strain evidence="2 3">NCTC13788</strain>
    </source>
</reference>
<dbReference type="EMBL" id="LT906439">
    <property type="protein sequence ID" value="SNU88159.1"/>
    <property type="molecule type" value="Genomic_DNA"/>
</dbReference>
<dbReference type="Proteomes" id="UP000215185">
    <property type="component" value="Chromosome 1"/>
</dbReference>
<feature type="transmembrane region" description="Helical" evidence="1">
    <location>
        <begin position="7"/>
        <end position="26"/>
    </location>
</feature>
<dbReference type="KEGG" id="smen:SAMEA4412692_0927"/>
<keyword evidence="1" id="KW-0812">Transmembrane</keyword>
<sequence length="209" mass="24411">MKDQNILYYRLQLVLLSLIGIVLEVVKYGGYMFMYYTILSNAMVFLFMTYQVRLMMTQPKSVWSAPKVLRLKAAVTMAIMITMVVYHFMLAPIADDFWRVENIICHYLVPALMFLDTLIFDQQGQYKIFDPILWALTPLVYCIFALFNGLVTKIPIPDAKDSPFPYFFINVTKYGWGYVLRWVVVICVAYIIGGYLLYGLKSIRRKVRP</sequence>
<feature type="transmembrane region" description="Helical" evidence="1">
    <location>
        <begin position="132"/>
        <end position="156"/>
    </location>
</feature>
<dbReference type="NCBIfam" id="NF038065">
    <property type="entry name" value="Pr6Pr"/>
    <property type="match status" value="1"/>
</dbReference>
<keyword evidence="3" id="KW-1185">Reference proteome</keyword>
<gene>
    <name evidence="2" type="ORF">SAMEA4412692_00927</name>
</gene>
<dbReference type="InterPro" id="IPR049713">
    <property type="entry name" value="Pr6Pr-like"/>
</dbReference>
<dbReference type="RefSeq" id="WP_018372831.1">
    <property type="nucleotide sequence ID" value="NZ_LT906439.1"/>
</dbReference>
<feature type="transmembrane region" description="Helical" evidence="1">
    <location>
        <begin position="73"/>
        <end position="94"/>
    </location>
</feature>
<feature type="transmembrane region" description="Helical" evidence="1">
    <location>
        <begin position="100"/>
        <end position="120"/>
    </location>
</feature>
<organism evidence="2 3">
    <name type="scientific">Streptococcus merionis</name>
    <dbReference type="NCBI Taxonomy" id="400065"/>
    <lineage>
        <taxon>Bacteria</taxon>
        <taxon>Bacillati</taxon>
        <taxon>Bacillota</taxon>
        <taxon>Bacilli</taxon>
        <taxon>Lactobacillales</taxon>
        <taxon>Streptococcaceae</taxon>
        <taxon>Streptococcus</taxon>
    </lineage>
</organism>
<dbReference type="AlphaFoldDB" id="A0A239SSB5"/>
<evidence type="ECO:0000313" key="3">
    <source>
        <dbReference type="Proteomes" id="UP000215185"/>
    </source>
</evidence>
<dbReference type="OrthoDB" id="2339644at2"/>
<protein>
    <submittedName>
        <fullName evidence="2">Membrane protein</fullName>
    </submittedName>
</protein>
<keyword evidence="1" id="KW-0472">Membrane</keyword>
<keyword evidence="1" id="KW-1133">Transmembrane helix</keyword>
<accession>A0A239SSB5</accession>
<evidence type="ECO:0000313" key="2">
    <source>
        <dbReference type="EMBL" id="SNU88159.1"/>
    </source>
</evidence>
<dbReference type="STRING" id="1123308.GCA_000380085_00267"/>
<name>A0A239SSB5_9STRE</name>
<feature type="transmembrane region" description="Helical" evidence="1">
    <location>
        <begin position="32"/>
        <end position="52"/>
    </location>
</feature>
<proteinExistence type="predicted"/>
<evidence type="ECO:0000256" key="1">
    <source>
        <dbReference type="SAM" id="Phobius"/>
    </source>
</evidence>
<feature type="transmembrane region" description="Helical" evidence="1">
    <location>
        <begin position="176"/>
        <end position="198"/>
    </location>
</feature>